<dbReference type="InterPro" id="IPR052225">
    <property type="entry name" value="Ser/Arg_repetitive_matrix"/>
</dbReference>
<dbReference type="PANTHER" id="PTHR23148:SF0">
    <property type="entry name" value="SERINE_ARGININE REPETITIVE MATRIX PROTEIN 1"/>
    <property type="match status" value="1"/>
</dbReference>
<dbReference type="GO" id="GO:0005681">
    <property type="term" value="C:spliceosomal complex"/>
    <property type="evidence" value="ECO:0007669"/>
    <property type="project" value="TreeGrafter"/>
</dbReference>
<dbReference type="AlphaFoldDB" id="A0A0P1ABZ6"/>
<evidence type="ECO:0000313" key="4">
    <source>
        <dbReference type="EMBL" id="CEG38040.1"/>
    </source>
</evidence>
<dbReference type="SUPFAM" id="SSF101233">
    <property type="entry name" value="PWI domain"/>
    <property type="match status" value="1"/>
</dbReference>
<dbReference type="Proteomes" id="UP000054928">
    <property type="component" value="Unassembled WGS sequence"/>
</dbReference>
<dbReference type="InterPro" id="IPR036483">
    <property type="entry name" value="PWI_dom_sf"/>
</dbReference>
<feature type="compositionally biased region" description="Basic residues" evidence="2">
    <location>
        <begin position="232"/>
        <end position="304"/>
    </location>
</feature>
<keyword evidence="1" id="KW-0507">mRNA processing</keyword>
<feature type="compositionally biased region" description="Low complexity" evidence="2">
    <location>
        <begin position="321"/>
        <end position="344"/>
    </location>
</feature>
<reference evidence="5" key="1">
    <citation type="submission" date="2014-09" db="EMBL/GenBank/DDBJ databases">
        <authorList>
            <person name="Sharma Rahul"/>
            <person name="Thines Marco"/>
        </authorList>
    </citation>
    <scope>NUCLEOTIDE SEQUENCE [LARGE SCALE GENOMIC DNA]</scope>
</reference>
<dbReference type="GO" id="GO:0003723">
    <property type="term" value="F:RNA binding"/>
    <property type="evidence" value="ECO:0007669"/>
    <property type="project" value="TreeGrafter"/>
</dbReference>
<dbReference type="OMA" id="QFVKELW"/>
<name>A0A0P1ABZ6_PLAHL</name>
<dbReference type="PROSITE" id="PS51025">
    <property type="entry name" value="PWI"/>
    <property type="match status" value="1"/>
</dbReference>
<dbReference type="Gene3D" id="1.20.1390.10">
    <property type="entry name" value="PWI domain"/>
    <property type="match status" value="1"/>
</dbReference>
<feature type="region of interest" description="Disordered" evidence="2">
    <location>
        <begin position="141"/>
        <end position="362"/>
    </location>
</feature>
<feature type="domain" description="PWI" evidence="3">
    <location>
        <begin position="24"/>
        <end position="125"/>
    </location>
</feature>
<dbReference type="GO" id="GO:0006397">
    <property type="term" value="P:mRNA processing"/>
    <property type="evidence" value="ECO:0007669"/>
    <property type="project" value="UniProtKB-KW"/>
</dbReference>
<dbReference type="Pfam" id="PF01480">
    <property type="entry name" value="PWI"/>
    <property type="match status" value="1"/>
</dbReference>
<dbReference type="SMART" id="SM00311">
    <property type="entry name" value="PWI"/>
    <property type="match status" value="1"/>
</dbReference>
<dbReference type="PANTHER" id="PTHR23148">
    <property type="entry name" value="SERINE/ARGININE REGULATED NUCLEAR MATRIX PROTEIN"/>
    <property type="match status" value="1"/>
</dbReference>
<sequence length="362" mass="42530">MGIRGTSANQDGRYFAQEKKLLAKMSFPECFEQHVDMRKVQREVINQWITERITHLLGFEDDIVVSMAINLLEPKVDVKLDPKQLQMTLTGFLEKQAGPFTEELWQLLLSAQGNPTGIPTIILDKKKMELQSIAKEKDNLKKVLDAKRKGHENESRGPKEDTTDRPSLRDRGRRRSRSFQRRPRNPPKVIHSPSRSMSEEIQPKSLQNSHRRRCSPSPLKRSSSPRKYSLGLRRRSPSSRRRSSKYHRRSSRQPRRSLSPRRRSPRSSKRSRYSSREHSRRQISRSPSVKRRDRYRVHNRRSERRQRSSRREIRSRRTWHSPSLSSSVSRHRSPSTSRSPSLQRRSSRRSRKESTDSGSDSE</sequence>
<feature type="compositionally biased region" description="Low complexity" evidence="2">
    <location>
        <begin position="215"/>
        <end position="226"/>
    </location>
</feature>
<evidence type="ECO:0000313" key="5">
    <source>
        <dbReference type="Proteomes" id="UP000054928"/>
    </source>
</evidence>
<feature type="compositionally biased region" description="Basic residues" evidence="2">
    <location>
        <begin position="171"/>
        <end position="185"/>
    </location>
</feature>
<evidence type="ECO:0000256" key="2">
    <source>
        <dbReference type="SAM" id="MobiDB-lite"/>
    </source>
</evidence>
<dbReference type="STRING" id="4781.A0A0P1ABZ6"/>
<accession>A0A0P1ABZ6</accession>
<dbReference type="InterPro" id="IPR002483">
    <property type="entry name" value="PWI_dom"/>
</dbReference>
<dbReference type="RefSeq" id="XP_024574409.1">
    <property type="nucleotide sequence ID" value="XM_024723432.1"/>
</dbReference>
<feature type="compositionally biased region" description="Basic and acidic residues" evidence="2">
    <location>
        <begin position="141"/>
        <end position="170"/>
    </location>
</feature>
<dbReference type="GeneID" id="36401136"/>
<protein>
    <submittedName>
        <fullName evidence="4">Serine arginine repetitive matrix</fullName>
    </submittedName>
</protein>
<keyword evidence="5" id="KW-1185">Reference proteome</keyword>
<evidence type="ECO:0000256" key="1">
    <source>
        <dbReference type="ARBA" id="ARBA00022664"/>
    </source>
</evidence>
<organism evidence="4 5">
    <name type="scientific">Plasmopara halstedii</name>
    <name type="common">Downy mildew of sunflower</name>
    <dbReference type="NCBI Taxonomy" id="4781"/>
    <lineage>
        <taxon>Eukaryota</taxon>
        <taxon>Sar</taxon>
        <taxon>Stramenopiles</taxon>
        <taxon>Oomycota</taxon>
        <taxon>Peronosporomycetes</taxon>
        <taxon>Peronosporales</taxon>
        <taxon>Peronosporaceae</taxon>
        <taxon>Plasmopara</taxon>
    </lineage>
</organism>
<dbReference type="OrthoDB" id="163257at2759"/>
<dbReference type="GO" id="GO:0048024">
    <property type="term" value="P:regulation of mRNA splicing, via spliceosome"/>
    <property type="evidence" value="ECO:0007669"/>
    <property type="project" value="TreeGrafter"/>
</dbReference>
<dbReference type="EMBL" id="CCYD01000291">
    <property type="protein sequence ID" value="CEG38040.1"/>
    <property type="molecule type" value="Genomic_DNA"/>
</dbReference>
<proteinExistence type="predicted"/>
<evidence type="ECO:0000259" key="3">
    <source>
        <dbReference type="PROSITE" id="PS51025"/>
    </source>
</evidence>